<dbReference type="Proteomes" id="UP000198348">
    <property type="component" value="Unassembled WGS sequence"/>
</dbReference>
<reference evidence="3" key="1">
    <citation type="submission" date="2017-06" db="EMBL/GenBank/DDBJ databases">
        <authorList>
            <person name="Varghese N."/>
            <person name="Submissions S."/>
        </authorList>
    </citation>
    <scope>NUCLEOTIDE SEQUENCE [LARGE SCALE GENOMIC DNA]</scope>
    <source>
        <strain evidence="3">DSM 45207</strain>
    </source>
</reference>
<accession>A0A238Z2C3</accession>
<evidence type="ECO:0008006" key="4">
    <source>
        <dbReference type="Google" id="ProtNLM"/>
    </source>
</evidence>
<name>A0A238Z2C3_9PSEU</name>
<dbReference type="SUPFAM" id="SSF54637">
    <property type="entry name" value="Thioesterase/thiol ester dehydrase-isomerase"/>
    <property type="match status" value="1"/>
</dbReference>
<sequence length="259" mass="27562">MTRSTGERISSTVTIPRRFTGPPRSANGGYACGVTAHALTEGAAEVSLRTPPPVERPLRVAADDQRCALYDGEQLISEARHAKVEITPPEPVTVAEAEAAARTFEFAPYRASTPFPGCVACGPDRAEGDGLRIFPGLVDRTEPLVAWPWTPDDSLDSGDGGVDVPTVWAALDCPSGWAWYHQPGPNPPHVLGRMAAQIARRPACGEPTVVGSWALGDANRKRFSASAIWSADGTLLACARATWIALTEEQMEQFAASVS</sequence>
<dbReference type="EMBL" id="FZNW01000018">
    <property type="protein sequence ID" value="SNR77490.1"/>
    <property type="molecule type" value="Genomic_DNA"/>
</dbReference>
<feature type="compositionally biased region" description="Polar residues" evidence="1">
    <location>
        <begin position="1"/>
        <end position="14"/>
    </location>
</feature>
<protein>
    <recommendedName>
        <fullName evidence="4">Thioesterase-like superfamily protein</fullName>
    </recommendedName>
</protein>
<dbReference type="RefSeq" id="WP_089302672.1">
    <property type="nucleotide sequence ID" value="NZ_FZNW01000018.1"/>
</dbReference>
<keyword evidence="3" id="KW-1185">Reference proteome</keyword>
<organism evidence="2 3">
    <name type="scientific">Haloechinothrix alba</name>
    <dbReference type="NCBI Taxonomy" id="664784"/>
    <lineage>
        <taxon>Bacteria</taxon>
        <taxon>Bacillati</taxon>
        <taxon>Actinomycetota</taxon>
        <taxon>Actinomycetes</taxon>
        <taxon>Pseudonocardiales</taxon>
        <taxon>Pseudonocardiaceae</taxon>
        <taxon>Haloechinothrix</taxon>
    </lineage>
</organism>
<dbReference type="Gene3D" id="3.10.129.10">
    <property type="entry name" value="Hotdog Thioesterase"/>
    <property type="match status" value="1"/>
</dbReference>
<proteinExistence type="predicted"/>
<dbReference type="OrthoDB" id="5495835at2"/>
<evidence type="ECO:0000313" key="2">
    <source>
        <dbReference type="EMBL" id="SNR77490.1"/>
    </source>
</evidence>
<evidence type="ECO:0000313" key="3">
    <source>
        <dbReference type="Proteomes" id="UP000198348"/>
    </source>
</evidence>
<evidence type="ECO:0000256" key="1">
    <source>
        <dbReference type="SAM" id="MobiDB-lite"/>
    </source>
</evidence>
<dbReference type="InterPro" id="IPR029069">
    <property type="entry name" value="HotDog_dom_sf"/>
</dbReference>
<dbReference type="AlphaFoldDB" id="A0A238Z2C3"/>
<feature type="region of interest" description="Disordered" evidence="1">
    <location>
        <begin position="1"/>
        <end position="26"/>
    </location>
</feature>
<gene>
    <name evidence="2" type="ORF">SAMN06265360_11893</name>
</gene>